<dbReference type="Pfam" id="PF13358">
    <property type="entry name" value="DDE_3"/>
    <property type="match status" value="1"/>
</dbReference>
<sequence>MVSIIAAAVSRPRLSACSGVAAWRAPLGASEMNMPPTSAVIVILSGKERDVLTRRAHAARCAHRDVLRARIVLAAAAGDANAAIAREVGVCEDTVRQWRHRFCTERLEGLKDRPRSGRPRVFTPVEVAQVKALACTRPADHGLPLTRWSAAELRAHAVATGLVRPVASATIGRWLAADAIKPWQHRSWIFPRDPDFAVKAARVLDLYHRRWNGVALGDDEYVISADEKSQLQALKRRHAETPARPGQPRRVEFEYRRGGTLAYFAAYDVHQARVMGMTAPKTGIAPFTELVEQVMTQEPYASAKRVFWVVDNGSSHAGQASKDRMRHAFPNAVLVHLPVHASWLNQVEIYFSILQRKAIATGDFADLDDLAARILAFQDRYNRSAEPFGWKYTRDDLNRHLDRLN</sequence>
<evidence type="ECO:0000313" key="2">
    <source>
        <dbReference type="EMBL" id="MCT2119419.1"/>
    </source>
</evidence>
<dbReference type="InterPro" id="IPR038717">
    <property type="entry name" value="Tc1-like_DDE_dom"/>
</dbReference>
<proteinExistence type="predicted"/>
<dbReference type="NCBIfam" id="NF033545">
    <property type="entry name" value="transpos_IS630"/>
    <property type="match status" value="1"/>
</dbReference>
<name>A0AAW5QEM8_9ACTN</name>
<dbReference type="SUPFAM" id="SSF46689">
    <property type="entry name" value="Homeodomain-like"/>
    <property type="match status" value="1"/>
</dbReference>
<comment type="caution">
    <text evidence="2">The sequence shown here is derived from an EMBL/GenBank/DDBJ whole genome shotgun (WGS) entry which is preliminary data.</text>
</comment>
<dbReference type="EMBL" id="JALXTC010000172">
    <property type="protein sequence ID" value="MCT2119419.1"/>
    <property type="molecule type" value="Genomic_DNA"/>
</dbReference>
<organism evidence="2 3">
    <name type="scientific">Dietzia cinnamea</name>
    <dbReference type="NCBI Taxonomy" id="321318"/>
    <lineage>
        <taxon>Bacteria</taxon>
        <taxon>Bacillati</taxon>
        <taxon>Actinomycetota</taxon>
        <taxon>Actinomycetes</taxon>
        <taxon>Mycobacteriales</taxon>
        <taxon>Dietziaceae</taxon>
        <taxon>Dietzia</taxon>
    </lineage>
</organism>
<feature type="domain" description="Tc1-like transposase DDE" evidence="1">
    <location>
        <begin position="224"/>
        <end position="370"/>
    </location>
</feature>
<protein>
    <submittedName>
        <fullName evidence="2">IS630 family transposase</fullName>
    </submittedName>
</protein>
<feature type="non-terminal residue" evidence="2">
    <location>
        <position position="405"/>
    </location>
</feature>
<dbReference type="RefSeq" id="WP_259828280.1">
    <property type="nucleotide sequence ID" value="NZ_JALXLT010000125.1"/>
</dbReference>
<evidence type="ECO:0000313" key="3">
    <source>
        <dbReference type="Proteomes" id="UP001206890"/>
    </source>
</evidence>
<dbReference type="AlphaFoldDB" id="A0AAW5QEM8"/>
<evidence type="ECO:0000259" key="1">
    <source>
        <dbReference type="Pfam" id="PF13358"/>
    </source>
</evidence>
<reference evidence="2" key="1">
    <citation type="submission" date="2022-04" db="EMBL/GenBank/DDBJ databases">
        <title>Human microbiome associated bacterial genomes.</title>
        <authorList>
            <person name="Sandstrom S."/>
            <person name="Salamzade R."/>
            <person name="Kalan L.R."/>
        </authorList>
    </citation>
    <scope>NUCLEOTIDE SEQUENCE</scope>
    <source>
        <strain evidence="2">P3-SID1762</strain>
    </source>
</reference>
<accession>A0AAW5QEM8</accession>
<dbReference type="InterPro" id="IPR009057">
    <property type="entry name" value="Homeodomain-like_sf"/>
</dbReference>
<dbReference type="Pfam" id="PF13565">
    <property type="entry name" value="HTH_32"/>
    <property type="match status" value="1"/>
</dbReference>
<gene>
    <name evidence="2" type="ORF">M3D93_16975</name>
</gene>
<dbReference type="Proteomes" id="UP001206890">
    <property type="component" value="Unassembled WGS sequence"/>
</dbReference>
<dbReference type="InterPro" id="IPR047655">
    <property type="entry name" value="Transpos_IS630-like"/>
</dbReference>